<evidence type="ECO:0000256" key="1">
    <source>
        <dbReference type="ARBA" id="ARBA00000826"/>
    </source>
</evidence>
<feature type="active site" description="Proton donor" evidence="7">
    <location>
        <position position="337"/>
    </location>
</feature>
<keyword evidence="10" id="KW-1185">Reference proteome</keyword>
<dbReference type="GO" id="GO:0043169">
    <property type="term" value="F:cation binding"/>
    <property type="evidence" value="ECO:0007669"/>
    <property type="project" value="InterPro"/>
</dbReference>
<dbReference type="AlphaFoldDB" id="A0A512C8H0"/>
<dbReference type="PANTHER" id="PTHR43651:SF11">
    <property type="entry name" value="MALTO-OLIGOSYLTREHALOSE TREHALOHYDROLASE"/>
    <property type="match status" value="1"/>
</dbReference>
<comment type="catalytic activity">
    <reaction evidence="1">
        <text>Transfers a segment of a (1-&gt;4)-alpha-D-glucan chain to a primary hydroxy group in a similar glucan chain.</text>
        <dbReference type="EC" id="2.4.1.18"/>
    </reaction>
</comment>
<dbReference type="GO" id="GO:0004553">
    <property type="term" value="F:hydrolase activity, hydrolyzing O-glycosyl compounds"/>
    <property type="evidence" value="ECO:0007669"/>
    <property type="project" value="InterPro"/>
</dbReference>
<dbReference type="RefSeq" id="WP_020890194.1">
    <property type="nucleotide sequence ID" value="NZ_BJYV01000003.1"/>
</dbReference>
<dbReference type="InterPro" id="IPR017853">
    <property type="entry name" value="GH"/>
</dbReference>
<gene>
    <name evidence="9" type="primary">glgB_2</name>
    <name evidence="9" type="ORF">CQA01_10400</name>
</gene>
<comment type="similarity">
    <text evidence="3">Belongs to the glycosyl hydrolase 13 family. GlgB subfamily.</text>
</comment>
<dbReference type="CDD" id="cd02855">
    <property type="entry name" value="E_set_GBE_prok_N"/>
    <property type="match status" value="1"/>
</dbReference>
<name>A0A512C8H0_9BACT</name>
<dbReference type="InterPro" id="IPR037439">
    <property type="entry name" value="Branching_enzy"/>
</dbReference>
<keyword evidence="6" id="KW-0119">Carbohydrate metabolism</keyword>
<accession>A0A512C8H0</accession>
<evidence type="ECO:0000256" key="6">
    <source>
        <dbReference type="ARBA" id="ARBA00023277"/>
    </source>
</evidence>
<dbReference type="EC" id="2.4.1.18" evidence="4"/>
<evidence type="ECO:0000313" key="9">
    <source>
        <dbReference type="EMBL" id="GEO20506.1"/>
    </source>
</evidence>
<dbReference type="PANTHER" id="PTHR43651">
    <property type="entry name" value="1,4-ALPHA-GLUCAN-BRANCHING ENZYME"/>
    <property type="match status" value="1"/>
</dbReference>
<proteinExistence type="inferred from homology"/>
<dbReference type="InterPro" id="IPR004193">
    <property type="entry name" value="Glyco_hydro_13_N"/>
</dbReference>
<dbReference type="InterPro" id="IPR013783">
    <property type="entry name" value="Ig-like_fold"/>
</dbReference>
<organism evidence="9 10">
    <name type="scientific">Cyclobacterium qasimii</name>
    <dbReference type="NCBI Taxonomy" id="1350429"/>
    <lineage>
        <taxon>Bacteria</taxon>
        <taxon>Pseudomonadati</taxon>
        <taxon>Bacteroidota</taxon>
        <taxon>Cytophagia</taxon>
        <taxon>Cytophagales</taxon>
        <taxon>Cyclobacteriaceae</taxon>
        <taxon>Cyclobacterium</taxon>
    </lineage>
</organism>
<dbReference type="PIRSF" id="PIRSF000463">
    <property type="entry name" value="GlgB"/>
    <property type="match status" value="1"/>
</dbReference>
<evidence type="ECO:0000256" key="5">
    <source>
        <dbReference type="ARBA" id="ARBA00022679"/>
    </source>
</evidence>
<protein>
    <recommendedName>
        <fullName evidence="4">1,4-alpha-glucan branching enzyme</fullName>
        <ecNumber evidence="4">2.4.1.18</ecNumber>
    </recommendedName>
</protein>
<evidence type="ECO:0000256" key="2">
    <source>
        <dbReference type="ARBA" id="ARBA00002953"/>
    </source>
</evidence>
<dbReference type="GO" id="GO:0003844">
    <property type="term" value="F:1,4-alpha-glucan branching enzyme activity"/>
    <property type="evidence" value="ECO:0007669"/>
    <property type="project" value="UniProtKB-EC"/>
</dbReference>
<evidence type="ECO:0000259" key="8">
    <source>
        <dbReference type="SMART" id="SM00642"/>
    </source>
</evidence>
<dbReference type="Gene3D" id="2.60.40.1180">
    <property type="entry name" value="Golgi alpha-mannosidase II"/>
    <property type="match status" value="1"/>
</dbReference>
<dbReference type="InterPro" id="IPR013780">
    <property type="entry name" value="Glyco_hydro_b"/>
</dbReference>
<feature type="active site" description="Nucleophile" evidence="7">
    <location>
        <position position="292"/>
    </location>
</feature>
<dbReference type="Gene3D" id="3.20.20.80">
    <property type="entry name" value="Glycosidases"/>
    <property type="match status" value="1"/>
</dbReference>
<dbReference type="CDD" id="cd11325">
    <property type="entry name" value="AmyAc_GTHase"/>
    <property type="match status" value="1"/>
</dbReference>
<dbReference type="Pfam" id="PF02806">
    <property type="entry name" value="Alpha-amylase_C"/>
    <property type="match status" value="1"/>
</dbReference>
<dbReference type="SUPFAM" id="SSF51445">
    <property type="entry name" value="(Trans)glycosidases"/>
    <property type="match status" value="1"/>
</dbReference>
<keyword evidence="5" id="KW-0808">Transferase</keyword>
<evidence type="ECO:0000256" key="4">
    <source>
        <dbReference type="ARBA" id="ARBA00012541"/>
    </source>
</evidence>
<sequence length="611" mass="69972">METATIDKKENLLDGMGAIPCPQEGTTFRVWAPNVENVSVVGDFNNWDENEHPMNSEHNGYWAIHVPSANVGAEYKFALKSNGNTLLRNDPYARQMTHSNGNSVIAKRAFDWEIDNFKIPSLNQLVIYEMHIGTFHQKIDSGEPRIGTFKSAIEKLGYLKNLGINAIEIMPIAEFAGGISWGYNPSSPFSIETDYGTPEDFASFVNAAHKHGMAVLMDVVYNHFGSSDSDLWQFDGWNENDNGGIYFYNDYRAETPWGHSRPDYGRPEVRQFIRDNALMWLEDYHCDGLRWDATSYIRFVEGGTGYERNEIFEGKKMIQDINGEIRAKYPEKILIAEDLNADTIVTQDQYYDGLNFNTQWDSHFVHKVRNILIHEEDNSRNLQEVVNALTFKYNYDVFERIVYTESHDEVANGSSRIPEEIQPGQADGEFAKKRSVLGATLIFTSPGIPMIFQGQEFLEDGFFDDNQGLDWEKANHFEGITKLYQDLIKLRLSQEKSLQGLQGQDIQIIHFNQENNVLAYLRSHDEYPDNPVLIVLNFSNQRFENYDIGTPFAGSWKTIFNSSYSGYDEDDFYTANTELTVSEGDNYDNLPHKLTFTIAEYASLIITRNME</sequence>
<feature type="domain" description="Glycosyl hydrolase family 13 catalytic" evidence="8">
    <location>
        <begin position="129"/>
        <end position="491"/>
    </location>
</feature>
<dbReference type="GO" id="GO:0005978">
    <property type="term" value="P:glycogen biosynthetic process"/>
    <property type="evidence" value="ECO:0007669"/>
    <property type="project" value="InterPro"/>
</dbReference>
<dbReference type="InterPro" id="IPR044143">
    <property type="entry name" value="GlgB_N_E_set_prok"/>
</dbReference>
<dbReference type="Pfam" id="PF00128">
    <property type="entry name" value="Alpha-amylase"/>
    <property type="match status" value="1"/>
</dbReference>
<dbReference type="EMBL" id="BJYV01000003">
    <property type="protein sequence ID" value="GEO20506.1"/>
    <property type="molecule type" value="Genomic_DNA"/>
</dbReference>
<dbReference type="Gene3D" id="2.60.40.10">
    <property type="entry name" value="Immunoglobulins"/>
    <property type="match status" value="1"/>
</dbReference>
<comment type="function">
    <text evidence="2">Catalyzes the formation of the alpha-1,6-glucosidic linkages in glycogen by scission of a 1,4-alpha-linked oligosaccharide from growing alpha-1,4-glucan chains and the subsequent attachment of the oligosaccharide to the alpha-1,6 position.</text>
</comment>
<evidence type="ECO:0000313" key="10">
    <source>
        <dbReference type="Proteomes" id="UP000321301"/>
    </source>
</evidence>
<dbReference type="Proteomes" id="UP000321301">
    <property type="component" value="Unassembled WGS sequence"/>
</dbReference>
<evidence type="ECO:0000256" key="7">
    <source>
        <dbReference type="PIRSR" id="PIRSR000463-1"/>
    </source>
</evidence>
<dbReference type="SMART" id="SM00642">
    <property type="entry name" value="Aamy"/>
    <property type="match status" value="1"/>
</dbReference>
<comment type="caution">
    <text evidence="9">The sequence shown here is derived from an EMBL/GenBank/DDBJ whole genome shotgun (WGS) entry which is preliminary data.</text>
</comment>
<dbReference type="InterPro" id="IPR006048">
    <property type="entry name" value="A-amylase/branching_C"/>
</dbReference>
<dbReference type="SUPFAM" id="SSF51011">
    <property type="entry name" value="Glycosyl hydrolase domain"/>
    <property type="match status" value="1"/>
</dbReference>
<evidence type="ECO:0000256" key="3">
    <source>
        <dbReference type="ARBA" id="ARBA00009000"/>
    </source>
</evidence>
<reference evidence="9 10" key="1">
    <citation type="submission" date="2019-07" db="EMBL/GenBank/DDBJ databases">
        <title>Whole genome shotgun sequence of Cyclobacterium qasimii NBRC 106168.</title>
        <authorList>
            <person name="Hosoyama A."/>
            <person name="Uohara A."/>
            <person name="Ohji S."/>
            <person name="Ichikawa N."/>
        </authorList>
    </citation>
    <scope>NUCLEOTIDE SEQUENCE [LARGE SCALE GENOMIC DNA]</scope>
    <source>
        <strain evidence="9 10">NBRC 106168</strain>
    </source>
</reference>
<dbReference type="SUPFAM" id="SSF81296">
    <property type="entry name" value="E set domains"/>
    <property type="match status" value="1"/>
</dbReference>
<dbReference type="InterPro" id="IPR014756">
    <property type="entry name" value="Ig_E-set"/>
</dbReference>
<dbReference type="InterPro" id="IPR006047">
    <property type="entry name" value="GH13_cat_dom"/>
</dbReference>
<dbReference type="Pfam" id="PF02922">
    <property type="entry name" value="CBM_48"/>
    <property type="match status" value="1"/>
</dbReference>